<comment type="caution">
    <text evidence="1">The sequence shown here is derived from an EMBL/GenBank/DDBJ whole genome shotgun (WGS) entry which is preliminary data.</text>
</comment>
<sequence length="47" mass="5359">MESKKRIYTESSAKVQILLLDLISNSLYEGKTLSSKKKEAIILELFV</sequence>
<evidence type="ECO:0000313" key="1">
    <source>
        <dbReference type="EMBL" id="SDX40287.1"/>
    </source>
</evidence>
<dbReference type="EMBL" id="FNMX01000021">
    <property type="protein sequence ID" value="SDX40287.1"/>
    <property type="molecule type" value="Genomic_DNA"/>
</dbReference>
<organism evidence="1 2">
    <name type="scientific">Listeria ivanovii</name>
    <dbReference type="NCBI Taxonomy" id="1638"/>
    <lineage>
        <taxon>Bacteria</taxon>
        <taxon>Bacillati</taxon>
        <taxon>Bacillota</taxon>
        <taxon>Bacilli</taxon>
        <taxon>Bacillales</taxon>
        <taxon>Listeriaceae</taxon>
        <taxon>Listeria</taxon>
    </lineage>
</organism>
<proteinExistence type="predicted"/>
<gene>
    <name evidence="1" type="ORF">SAMN05421782_1212</name>
</gene>
<accession>A0AAX2DTE8</accession>
<name>A0AAX2DTE8_LISIV</name>
<protein>
    <submittedName>
        <fullName evidence="1">Uncharacterized protein</fullName>
    </submittedName>
</protein>
<evidence type="ECO:0000313" key="2">
    <source>
        <dbReference type="Proteomes" id="UP000183610"/>
    </source>
</evidence>
<dbReference type="AlphaFoldDB" id="A0AAX2DTE8"/>
<dbReference type="Proteomes" id="UP000183610">
    <property type="component" value="Unassembled WGS sequence"/>
</dbReference>
<reference evidence="1 2" key="1">
    <citation type="submission" date="2016-10" db="EMBL/GenBank/DDBJ databases">
        <authorList>
            <person name="Varghese N."/>
            <person name="Submissions S."/>
        </authorList>
    </citation>
    <scope>NUCLEOTIDE SEQUENCE [LARGE SCALE GENOMIC DNA]</scope>
    <source>
        <strain evidence="1 2">ATCC 49954</strain>
    </source>
</reference>